<organism evidence="1 2">
    <name type="scientific">Emericellopsis atlantica</name>
    <dbReference type="NCBI Taxonomy" id="2614577"/>
    <lineage>
        <taxon>Eukaryota</taxon>
        <taxon>Fungi</taxon>
        <taxon>Dikarya</taxon>
        <taxon>Ascomycota</taxon>
        <taxon>Pezizomycotina</taxon>
        <taxon>Sordariomycetes</taxon>
        <taxon>Hypocreomycetidae</taxon>
        <taxon>Hypocreales</taxon>
        <taxon>Bionectriaceae</taxon>
        <taxon>Emericellopsis</taxon>
    </lineage>
</organism>
<dbReference type="OrthoDB" id="5377226at2759"/>
<protein>
    <submittedName>
        <fullName evidence="1">Uncharacterized protein</fullName>
    </submittedName>
</protein>
<dbReference type="RefSeq" id="XP_046121917.1">
    <property type="nucleotide sequence ID" value="XM_046258967.1"/>
</dbReference>
<dbReference type="AlphaFoldDB" id="A0A9P7ZTC8"/>
<evidence type="ECO:0000313" key="2">
    <source>
        <dbReference type="Proteomes" id="UP000887229"/>
    </source>
</evidence>
<comment type="caution">
    <text evidence="1">The sequence shown here is derived from an EMBL/GenBank/DDBJ whole genome shotgun (WGS) entry which is preliminary data.</text>
</comment>
<gene>
    <name evidence="1" type="ORF">F5Z01DRAFT_313703</name>
</gene>
<keyword evidence="2" id="KW-1185">Reference proteome</keyword>
<name>A0A9P7ZTC8_9HYPO</name>
<proteinExistence type="predicted"/>
<dbReference type="EMBL" id="MU251244">
    <property type="protein sequence ID" value="KAG9257993.1"/>
    <property type="molecule type" value="Genomic_DNA"/>
</dbReference>
<reference evidence="1" key="1">
    <citation type="journal article" date="2021" name="IMA Fungus">
        <title>Genomic characterization of three marine fungi, including Emericellopsis atlantica sp. nov. with signatures of a generalist lifestyle and marine biomass degradation.</title>
        <authorList>
            <person name="Hagestad O.C."/>
            <person name="Hou L."/>
            <person name="Andersen J.H."/>
            <person name="Hansen E.H."/>
            <person name="Altermark B."/>
            <person name="Li C."/>
            <person name="Kuhnert E."/>
            <person name="Cox R.J."/>
            <person name="Crous P.W."/>
            <person name="Spatafora J.W."/>
            <person name="Lail K."/>
            <person name="Amirebrahimi M."/>
            <person name="Lipzen A."/>
            <person name="Pangilinan J."/>
            <person name="Andreopoulos W."/>
            <person name="Hayes R.D."/>
            <person name="Ng V."/>
            <person name="Grigoriev I.V."/>
            <person name="Jackson S.A."/>
            <person name="Sutton T.D.S."/>
            <person name="Dobson A.D.W."/>
            <person name="Rama T."/>
        </authorList>
    </citation>
    <scope>NUCLEOTIDE SEQUENCE</scope>
    <source>
        <strain evidence="1">TS7</strain>
    </source>
</reference>
<dbReference type="Proteomes" id="UP000887229">
    <property type="component" value="Unassembled WGS sequence"/>
</dbReference>
<evidence type="ECO:0000313" key="1">
    <source>
        <dbReference type="EMBL" id="KAG9257993.1"/>
    </source>
</evidence>
<sequence length="181" mass="21176">MPFVEPPRKRRRDDQGEEFLYNFFSPKRAQQDQLNSPREWPLRKVIPLTSKRARFDYRPQEHLLHEKPYDIYPKQKSKGTNLLLTPCHICGDHPSRVSQLDAFAHCQDKGTVRRRTAENNRRSILESERTPEYNMPMLLRGAKGDGRGGCVPGLLPSICGRDRRVRGERQQWHRDGALFTI</sequence>
<accession>A0A9P7ZTC8</accession>
<dbReference type="GeneID" id="70289870"/>